<sequence length="293" mass="33606">MPPRRAPFVRPTYVRIGRMPAKDEDDVEGITLRYHVVATVNKNDVVEFYGIDTWWFPQALIGAYDCLDRIADIYAPPRALRPDPYFAESYNNDNLEDAVKAWLAAKADGTWNTLQPQAIARPLWPAKRMGGWPVQKGRDRSDQPIGAVIKIINYSVPRSMGLPRNCQAWLDADESYDTFRAFVETETETWLANRSLGWLLTDDDSPLRYWADLEFWVMPRGEQGLVHWSPTEGMVAGDFLRMWQPAGAKSPRLLYIEVRIVRDTNWKVKDTQHKQRVGQANGAGRGGKSRRKR</sequence>
<keyword evidence="3" id="KW-1185">Reference proteome</keyword>
<accession>A0A1X7S5G9</accession>
<feature type="region of interest" description="Disordered" evidence="1">
    <location>
        <begin position="270"/>
        <end position="293"/>
    </location>
</feature>
<gene>
    <name evidence="2" type="ORF">ZT3D7_G10089</name>
</gene>
<proteinExistence type="predicted"/>
<name>A0A1X7S5G9_ZYMT9</name>
<dbReference type="STRING" id="1276538.A0A1X7S5G9"/>
<organism evidence="2 3">
    <name type="scientific">Zymoseptoria tritici (strain ST99CH_3D7)</name>
    <dbReference type="NCBI Taxonomy" id="1276538"/>
    <lineage>
        <taxon>Eukaryota</taxon>
        <taxon>Fungi</taxon>
        <taxon>Dikarya</taxon>
        <taxon>Ascomycota</taxon>
        <taxon>Pezizomycotina</taxon>
        <taxon>Dothideomycetes</taxon>
        <taxon>Dothideomycetidae</taxon>
        <taxon>Mycosphaerellales</taxon>
        <taxon>Mycosphaerellaceae</taxon>
        <taxon>Zymoseptoria</taxon>
    </lineage>
</organism>
<dbReference type="AlphaFoldDB" id="A0A1X7S5G9"/>
<evidence type="ECO:0000313" key="2">
    <source>
        <dbReference type="EMBL" id="SMQ54934.1"/>
    </source>
</evidence>
<dbReference type="Proteomes" id="UP000215127">
    <property type="component" value="Chromosome 10"/>
</dbReference>
<evidence type="ECO:0000313" key="3">
    <source>
        <dbReference type="Proteomes" id="UP000215127"/>
    </source>
</evidence>
<protein>
    <submittedName>
        <fullName evidence="2">Uncharacterized protein</fullName>
    </submittedName>
</protein>
<reference evidence="2 3" key="1">
    <citation type="submission" date="2016-06" db="EMBL/GenBank/DDBJ databases">
        <authorList>
            <person name="Kjaerup R.B."/>
            <person name="Dalgaard T.S."/>
            <person name="Juul-Madsen H.R."/>
        </authorList>
    </citation>
    <scope>NUCLEOTIDE SEQUENCE [LARGE SCALE GENOMIC DNA]</scope>
</reference>
<dbReference type="EMBL" id="LT853701">
    <property type="protein sequence ID" value="SMQ54934.1"/>
    <property type="molecule type" value="Genomic_DNA"/>
</dbReference>
<evidence type="ECO:0000256" key="1">
    <source>
        <dbReference type="SAM" id="MobiDB-lite"/>
    </source>
</evidence>